<dbReference type="NCBIfam" id="TIGR00516">
    <property type="entry name" value="acpS"/>
    <property type="match status" value="1"/>
</dbReference>
<dbReference type="Proteomes" id="UP000003560">
    <property type="component" value="Unassembled WGS sequence"/>
</dbReference>
<dbReference type="InterPro" id="IPR004568">
    <property type="entry name" value="Ppantetheine-prot_Trfase_dom"/>
</dbReference>
<dbReference type="SUPFAM" id="SSF56214">
    <property type="entry name" value="4'-phosphopantetheinyl transferase"/>
    <property type="match status" value="1"/>
</dbReference>
<sequence>WVQWLRCVCPHWEVTVAEAGIGVDIVEIARMERIIRDTPGFFPRMFTEEERHYCESSARPAAHYACRFAAREAVLKSLGVGFGQEGVGRRDVAVSRDSNGRPIAVLSGGALEVAKRLGVQEVALSLSFTGDLAVANAMAITAEARPKPKPERVSERERIAQSFKEARAVLDELERVQESELLEIAGEAPVVEKDDVA</sequence>
<name>B6G9W4_9ACTN</name>
<keyword evidence="10" id="KW-1185">Reference proteome</keyword>
<keyword evidence="6" id="KW-0443">Lipid metabolism</keyword>
<keyword evidence="4" id="KW-0276">Fatty acid metabolism</keyword>
<evidence type="ECO:0000256" key="6">
    <source>
        <dbReference type="ARBA" id="ARBA00023098"/>
    </source>
</evidence>
<evidence type="ECO:0000256" key="4">
    <source>
        <dbReference type="ARBA" id="ARBA00022832"/>
    </source>
</evidence>
<keyword evidence="2 9" id="KW-0808">Transferase</keyword>
<evidence type="ECO:0000259" key="8">
    <source>
        <dbReference type="Pfam" id="PF01648"/>
    </source>
</evidence>
<organism evidence="9 10">
    <name type="scientific">Collinsella stercoris DSM 13279</name>
    <dbReference type="NCBI Taxonomy" id="445975"/>
    <lineage>
        <taxon>Bacteria</taxon>
        <taxon>Bacillati</taxon>
        <taxon>Actinomycetota</taxon>
        <taxon>Coriobacteriia</taxon>
        <taxon>Coriobacteriales</taxon>
        <taxon>Coriobacteriaceae</taxon>
        <taxon>Collinsella</taxon>
    </lineage>
</organism>
<dbReference type="GO" id="GO:0000287">
    <property type="term" value="F:magnesium ion binding"/>
    <property type="evidence" value="ECO:0007669"/>
    <property type="project" value="InterPro"/>
</dbReference>
<evidence type="ECO:0000313" key="10">
    <source>
        <dbReference type="Proteomes" id="UP000003560"/>
    </source>
</evidence>
<keyword evidence="1" id="KW-0444">Lipid biosynthesis</keyword>
<proteinExistence type="inferred from homology"/>
<dbReference type="EMBL" id="ABXJ01000055">
    <property type="protein sequence ID" value="EEA90819.1"/>
    <property type="molecule type" value="Genomic_DNA"/>
</dbReference>
<feature type="domain" description="4'-phosphopantetheinyl transferase" evidence="8">
    <location>
        <begin position="20"/>
        <end position="121"/>
    </location>
</feature>
<dbReference type="HAMAP" id="MF_00101">
    <property type="entry name" value="AcpS"/>
    <property type="match status" value="1"/>
</dbReference>
<reference evidence="9 10" key="2">
    <citation type="submission" date="2008-10" db="EMBL/GenBank/DDBJ databases">
        <authorList>
            <person name="Fulton L."/>
            <person name="Clifton S."/>
            <person name="Fulton B."/>
            <person name="Xu J."/>
            <person name="Minx P."/>
            <person name="Pepin K.H."/>
            <person name="Johnson M."/>
            <person name="Thiruvilangam P."/>
            <person name="Bhonagiri V."/>
            <person name="Nash W.E."/>
            <person name="Mardis E.R."/>
            <person name="Wilson R.K."/>
        </authorList>
    </citation>
    <scope>NUCLEOTIDE SEQUENCE [LARGE SCALE GENOMIC DNA]</scope>
    <source>
        <strain evidence="9 10">DSM 13279</strain>
    </source>
</reference>
<reference evidence="9 10" key="1">
    <citation type="submission" date="2008-10" db="EMBL/GenBank/DDBJ databases">
        <title>Draft genome sequence of Collinsella stercoris (DSM 13279).</title>
        <authorList>
            <person name="Sudarsanam P."/>
            <person name="Ley R."/>
            <person name="Guruge J."/>
            <person name="Turnbaugh P.J."/>
            <person name="Mahowald M."/>
            <person name="Liep D."/>
            <person name="Gordon J."/>
        </authorList>
    </citation>
    <scope>NUCLEOTIDE SEQUENCE [LARGE SCALE GENOMIC DNA]</scope>
    <source>
        <strain evidence="9 10">DSM 13279</strain>
    </source>
</reference>
<dbReference type="eggNOG" id="COG0736">
    <property type="taxonomic scope" value="Bacteria"/>
</dbReference>
<dbReference type="EC" id="2.7.8.7" evidence="9"/>
<gene>
    <name evidence="9" type="primary">acpS</name>
    <name evidence="9" type="ORF">COLSTE_00855</name>
</gene>
<evidence type="ECO:0000313" key="9">
    <source>
        <dbReference type="EMBL" id="EEA90819.1"/>
    </source>
</evidence>
<protein>
    <submittedName>
        <fullName evidence="9">Holo-[acyl-carrier-protein] synthase</fullName>
        <ecNumber evidence="9">2.7.8.7</ecNumber>
    </submittedName>
</protein>
<evidence type="ECO:0000256" key="1">
    <source>
        <dbReference type="ARBA" id="ARBA00022516"/>
    </source>
</evidence>
<dbReference type="STRING" id="445975.COLSTE_00855"/>
<dbReference type="GO" id="GO:0006633">
    <property type="term" value="P:fatty acid biosynthetic process"/>
    <property type="evidence" value="ECO:0007669"/>
    <property type="project" value="UniProtKB-KW"/>
</dbReference>
<comment type="caution">
    <text evidence="9">The sequence shown here is derived from an EMBL/GenBank/DDBJ whole genome shotgun (WGS) entry which is preliminary data.</text>
</comment>
<evidence type="ECO:0000256" key="2">
    <source>
        <dbReference type="ARBA" id="ARBA00022679"/>
    </source>
</evidence>
<dbReference type="InterPro" id="IPR037143">
    <property type="entry name" value="4-PPantetheinyl_Trfase_dom_sf"/>
</dbReference>
<evidence type="ECO:0000256" key="5">
    <source>
        <dbReference type="ARBA" id="ARBA00022842"/>
    </source>
</evidence>
<keyword evidence="5" id="KW-0460">Magnesium</keyword>
<keyword evidence="7" id="KW-0275">Fatty acid biosynthesis</keyword>
<evidence type="ECO:0000256" key="3">
    <source>
        <dbReference type="ARBA" id="ARBA00022723"/>
    </source>
</evidence>
<dbReference type="GO" id="GO:0008897">
    <property type="term" value="F:holo-[acyl-carrier-protein] synthase activity"/>
    <property type="evidence" value="ECO:0007669"/>
    <property type="project" value="UniProtKB-EC"/>
</dbReference>
<accession>B6G9W4</accession>
<dbReference type="InterPro" id="IPR008278">
    <property type="entry name" value="4-PPantetheinyl_Trfase_dom"/>
</dbReference>
<feature type="non-terminal residue" evidence="9">
    <location>
        <position position="1"/>
    </location>
</feature>
<dbReference type="HOGENOM" id="CLU_089696_0_1_11"/>
<dbReference type="Pfam" id="PF01648">
    <property type="entry name" value="ACPS"/>
    <property type="match status" value="1"/>
</dbReference>
<keyword evidence="3" id="KW-0479">Metal-binding</keyword>
<dbReference type="AlphaFoldDB" id="B6G9W4"/>
<dbReference type="Gene3D" id="3.90.470.20">
    <property type="entry name" value="4'-phosphopantetheinyl transferase domain"/>
    <property type="match status" value="1"/>
</dbReference>
<dbReference type="NCBIfam" id="TIGR00556">
    <property type="entry name" value="pantethn_trn"/>
    <property type="match status" value="1"/>
</dbReference>
<evidence type="ECO:0000256" key="7">
    <source>
        <dbReference type="ARBA" id="ARBA00023160"/>
    </source>
</evidence>
<dbReference type="InterPro" id="IPR002582">
    <property type="entry name" value="ACPS"/>
</dbReference>